<sequence>MVSKKDSNKARIKRHKRVRSKVSGTAIRPRLDVFRSAKNIYAQVIDDVAGVTLVSASTTEKSFTEYGGNKDAAKKVGLIIAERCKAKGIENVVFDRGGYLYHGRVKELAEGAREGGLQF</sequence>
<feature type="region of interest" description="Disordered" evidence="8">
    <location>
        <begin position="1"/>
        <end position="22"/>
    </location>
</feature>
<keyword evidence="3 7" id="KW-0694">RNA-binding</keyword>
<dbReference type="NCBIfam" id="TIGR00060">
    <property type="entry name" value="L18_bact"/>
    <property type="match status" value="1"/>
</dbReference>
<gene>
    <name evidence="7 9" type="primary">rplR</name>
    <name evidence="9" type="ORF">H9746_05420</name>
</gene>
<dbReference type="EMBL" id="DXIE01000032">
    <property type="protein sequence ID" value="HIV62260.1"/>
    <property type="molecule type" value="Genomic_DNA"/>
</dbReference>
<dbReference type="CDD" id="cd00432">
    <property type="entry name" value="Ribosomal_L18_L5e"/>
    <property type="match status" value="1"/>
</dbReference>
<dbReference type="InterPro" id="IPR004389">
    <property type="entry name" value="Ribosomal_uL18_bac-type"/>
</dbReference>
<reference evidence="9" key="2">
    <citation type="submission" date="2021-04" db="EMBL/GenBank/DDBJ databases">
        <authorList>
            <person name="Gilroy R."/>
        </authorList>
    </citation>
    <scope>NUCLEOTIDE SEQUENCE</scope>
    <source>
        <strain evidence="9">CHK193-4272</strain>
    </source>
</reference>
<dbReference type="GO" id="GO:0006412">
    <property type="term" value="P:translation"/>
    <property type="evidence" value="ECO:0007669"/>
    <property type="project" value="UniProtKB-UniRule"/>
</dbReference>
<comment type="subunit">
    <text evidence="7">Part of the 50S ribosomal subunit; part of the 5S rRNA/L5/L18/L25 subcomplex. Contacts the 5S and 23S rRNAs.</text>
</comment>
<dbReference type="FunFam" id="3.30.420.100:FF:000001">
    <property type="entry name" value="50S ribosomal protein L18"/>
    <property type="match status" value="1"/>
</dbReference>
<evidence type="ECO:0000256" key="7">
    <source>
        <dbReference type="HAMAP-Rule" id="MF_01337"/>
    </source>
</evidence>
<evidence type="ECO:0000256" key="4">
    <source>
        <dbReference type="ARBA" id="ARBA00022980"/>
    </source>
</evidence>
<evidence type="ECO:0000256" key="6">
    <source>
        <dbReference type="ARBA" id="ARBA00035197"/>
    </source>
</evidence>
<organism evidence="9 10">
    <name type="scientific">Candidatus Butyricicoccus avistercoris</name>
    <dbReference type="NCBI Taxonomy" id="2838518"/>
    <lineage>
        <taxon>Bacteria</taxon>
        <taxon>Bacillati</taxon>
        <taxon>Bacillota</taxon>
        <taxon>Clostridia</taxon>
        <taxon>Eubacteriales</taxon>
        <taxon>Butyricicoccaceae</taxon>
        <taxon>Butyricicoccus</taxon>
    </lineage>
</organism>
<name>A0A9D1PI90_9FIRM</name>
<dbReference type="PANTHER" id="PTHR12899">
    <property type="entry name" value="39S RIBOSOMAL PROTEIN L18, MITOCHONDRIAL"/>
    <property type="match status" value="1"/>
</dbReference>
<evidence type="ECO:0000256" key="5">
    <source>
        <dbReference type="ARBA" id="ARBA00023274"/>
    </source>
</evidence>
<comment type="similarity">
    <text evidence="1 7">Belongs to the universal ribosomal protein uL18 family.</text>
</comment>
<feature type="compositionally biased region" description="Basic residues" evidence="8">
    <location>
        <begin position="10"/>
        <end position="20"/>
    </location>
</feature>
<evidence type="ECO:0000313" key="9">
    <source>
        <dbReference type="EMBL" id="HIV62260.1"/>
    </source>
</evidence>
<dbReference type="InterPro" id="IPR005484">
    <property type="entry name" value="Ribosomal_uL18_bac/plant/anim"/>
</dbReference>
<comment type="caution">
    <text evidence="9">The sequence shown here is derived from an EMBL/GenBank/DDBJ whole genome shotgun (WGS) entry which is preliminary data.</text>
</comment>
<dbReference type="HAMAP" id="MF_01337_B">
    <property type="entry name" value="Ribosomal_uL18_B"/>
    <property type="match status" value="1"/>
</dbReference>
<protein>
    <recommendedName>
        <fullName evidence="6 7">Large ribosomal subunit protein uL18</fullName>
    </recommendedName>
</protein>
<dbReference type="PANTHER" id="PTHR12899:SF3">
    <property type="entry name" value="LARGE RIBOSOMAL SUBUNIT PROTEIN UL18M"/>
    <property type="match status" value="1"/>
</dbReference>
<dbReference type="AlphaFoldDB" id="A0A9D1PI90"/>
<accession>A0A9D1PI90</accession>
<evidence type="ECO:0000256" key="3">
    <source>
        <dbReference type="ARBA" id="ARBA00022884"/>
    </source>
</evidence>
<dbReference type="GO" id="GO:0022625">
    <property type="term" value="C:cytosolic large ribosomal subunit"/>
    <property type="evidence" value="ECO:0007669"/>
    <property type="project" value="TreeGrafter"/>
</dbReference>
<evidence type="ECO:0000313" key="10">
    <source>
        <dbReference type="Proteomes" id="UP000886808"/>
    </source>
</evidence>
<dbReference type="Gene3D" id="3.30.420.100">
    <property type="match status" value="1"/>
</dbReference>
<reference evidence="9" key="1">
    <citation type="journal article" date="2021" name="PeerJ">
        <title>Extensive microbial diversity within the chicken gut microbiome revealed by metagenomics and culture.</title>
        <authorList>
            <person name="Gilroy R."/>
            <person name="Ravi A."/>
            <person name="Getino M."/>
            <person name="Pursley I."/>
            <person name="Horton D.L."/>
            <person name="Alikhan N.F."/>
            <person name="Baker D."/>
            <person name="Gharbi K."/>
            <person name="Hall N."/>
            <person name="Watson M."/>
            <person name="Adriaenssens E.M."/>
            <person name="Foster-Nyarko E."/>
            <person name="Jarju S."/>
            <person name="Secka A."/>
            <person name="Antonio M."/>
            <person name="Oren A."/>
            <person name="Chaudhuri R.R."/>
            <person name="La Ragione R."/>
            <person name="Hildebrand F."/>
            <person name="Pallen M.J."/>
        </authorList>
    </citation>
    <scope>NUCLEOTIDE SEQUENCE</scope>
    <source>
        <strain evidence="9">CHK193-4272</strain>
    </source>
</reference>
<evidence type="ECO:0000256" key="1">
    <source>
        <dbReference type="ARBA" id="ARBA00007116"/>
    </source>
</evidence>
<keyword evidence="2 7" id="KW-0699">rRNA-binding</keyword>
<dbReference type="SUPFAM" id="SSF53137">
    <property type="entry name" value="Translational machinery components"/>
    <property type="match status" value="1"/>
</dbReference>
<proteinExistence type="inferred from homology"/>
<evidence type="ECO:0000256" key="8">
    <source>
        <dbReference type="SAM" id="MobiDB-lite"/>
    </source>
</evidence>
<dbReference type="GO" id="GO:0008097">
    <property type="term" value="F:5S rRNA binding"/>
    <property type="evidence" value="ECO:0007669"/>
    <property type="project" value="TreeGrafter"/>
</dbReference>
<dbReference type="Proteomes" id="UP000886808">
    <property type="component" value="Unassembled WGS sequence"/>
</dbReference>
<dbReference type="Pfam" id="PF00861">
    <property type="entry name" value="Ribosomal_L18p"/>
    <property type="match status" value="1"/>
</dbReference>
<comment type="function">
    <text evidence="7">This is one of the proteins that bind and probably mediate the attachment of the 5S RNA into the large ribosomal subunit, where it forms part of the central protuberance.</text>
</comment>
<keyword evidence="5 7" id="KW-0687">Ribonucleoprotein</keyword>
<dbReference type="GO" id="GO:0003735">
    <property type="term" value="F:structural constituent of ribosome"/>
    <property type="evidence" value="ECO:0007669"/>
    <property type="project" value="InterPro"/>
</dbReference>
<evidence type="ECO:0000256" key="2">
    <source>
        <dbReference type="ARBA" id="ARBA00022730"/>
    </source>
</evidence>
<keyword evidence="4 7" id="KW-0689">Ribosomal protein</keyword>
<dbReference type="InterPro" id="IPR057268">
    <property type="entry name" value="Ribosomal_L18"/>
</dbReference>